<keyword evidence="2" id="KW-1185">Reference proteome</keyword>
<dbReference type="Proteomes" id="UP001623592">
    <property type="component" value="Unassembled WGS sequence"/>
</dbReference>
<dbReference type="InterPro" id="IPR029058">
    <property type="entry name" value="AB_hydrolase_fold"/>
</dbReference>
<dbReference type="EMBL" id="JBJIAA010000005">
    <property type="protein sequence ID" value="MFL0250175.1"/>
    <property type="molecule type" value="Genomic_DNA"/>
</dbReference>
<accession>A0ABW8TES1</accession>
<sequence>MPFHRFNRWFVNSRFNAKSYEWIGKSKAMVRWTISSSLFGDKNKISDELVDDLYTLVHEPNCNKAWESFQCYELGKKGMTTDLAVHLRELSMPVLIVNGEKDSGVPVKYAIAASKVIKNSRLHVMKGCKHWAQKERPEEFVQVFNEFLQ</sequence>
<reference evidence="1 2" key="1">
    <citation type="submission" date="2024-11" db="EMBL/GenBank/DDBJ databases">
        <authorList>
            <person name="Heng Y.C."/>
            <person name="Lim A.C.H."/>
            <person name="Lee J.K.Y."/>
            <person name="Kittelmann S."/>
        </authorList>
    </citation>
    <scope>NUCLEOTIDE SEQUENCE [LARGE SCALE GENOMIC DNA]</scope>
    <source>
        <strain evidence="1 2">WILCCON 0114</strain>
    </source>
</reference>
<protein>
    <submittedName>
        <fullName evidence="1">Alpha/beta fold hydrolase</fullName>
    </submittedName>
</protein>
<evidence type="ECO:0000313" key="1">
    <source>
        <dbReference type="EMBL" id="MFL0250175.1"/>
    </source>
</evidence>
<proteinExistence type="predicted"/>
<dbReference type="SUPFAM" id="SSF53474">
    <property type="entry name" value="alpha/beta-Hydrolases"/>
    <property type="match status" value="1"/>
</dbReference>
<evidence type="ECO:0000313" key="2">
    <source>
        <dbReference type="Proteomes" id="UP001623592"/>
    </source>
</evidence>
<dbReference type="PANTHER" id="PTHR43689">
    <property type="entry name" value="HYDROLASE"/>
    <property type="match status" value="1"/>
</dbReference>
<dbReference type="Gene3D" id="3.40.50.1820">
    <property type="entry name" value="alpha/beta hydrolase"/>
    <property type="match status" value="1"/>
</dbReference>
<gene>
    <name evidence="1" type="ORF">ACJDT4_07045</name>
</gene>
<dbReference type="PANTHER" id="PTHR43689:SF8">
    <property type="entry name" value="ALPHA_BETA-HYDROLASES SUPERFAMILY PROTEIN"/>
    <property type="match status" value="1"/>
</dbReference>
<dbReference type="GO" id="GO:0016787">
    <property type="term" value="F:hydrolase activity"/>
    <property type="evidence" value="ECO:0007669"/>
    <property type="project" value="UniProtKB-KW"/>
</dbReference>
<comment type="caution">
    <text evidence="1">The sequence shown here is derived from an EMBL/GenBank/DDBJ whole genome shotgun (WGS) entry which is preliminary data.</text>
</comment>
<keyword evidence="1" id="KW-0378">Hydrolase</keyword>
<name>A0ABW8TES1_9CLOT</name>
<organism evidence="1 2">
    <name type="scientific">Clostridium neuense</name>
    <dbReference type="NCBI Taxonomy" id="1728934"/>
    <lineage>
        <taxon>Bacteria</taxon>
        <taxon>Bacillati</taxon>
        <taxon>Bacillota</taxon>
        <taxon>Clostridia</taxon>
        <taxon>Eubacteriales</taxon>
        <taxon>Clostridiaceae</taxon>
        <taxon>Clostridium</taxon>
    </lineage>
</organism>